<gene>
    <name evidence="2" type="ORF">E2C01_057837</name>
</gene>
<evidence type="ECO:0000256" key="1">
    <source>
        <dbReference type="SAM" id="MobiDB-lite"/>
    </source>
</evidence>
<sequence>MMAFTVSLGGEVGEERRARPGKTGSPHPTPQDPEIRTALVSSGGMVGAPRRGGPFHIALTTSAPPAPFLPLHSSLSLSLCLHLSSCRFFLRHLLLILSVPPPRVCFWRRPCPSSASRQCCSVAWRWPVFAPPFCLCFLITLCSSQPTVLRGDLCLHFRHVRAPSRLSTPLNAHALIHPYALLLGIHASLPLSDVISVSGARQVSLQVF</sequence>
<protein>
    <submittedName>
        <fullName evidence="2">Uncharacterized protein</fullName>
    </submittedName>
</protein>
<accession>A0A5B7H1K4</accession>
<dbReference type="EMBL" id="VSRR010021203">
    <property type="protein sequence ID" value="MPC63736.1"/>
    <property type="molecule type" value="Genomic_DNA"/>
</dbReference>
<evidence type="ECO:0000313" key="3">
    <source>
        <dbReference type="Proteomes" id="UP000324222"/>
    </source>
</evidence>
<dbReference type="AlphaFoldDB" id="A0A5B7H1K4"/>
<proteinExistence type="predicted"/>
<name>A0A5B7H1K4_PORTR</name>
<evidence type="ECO:0000313" key="2">
    <source>
        <dbReference type="EMBL" id="MPC63736.1"/>
    </source>
</evidence>
<reference evidence="2 3" key="1">
    <citation type="submission" date="2019-05" db="EMBL/GenBank/DDBJ databases">
        <title>Another draft genome of Portunus trituberculatus and its Hox gene families provides insights of decapod evolution.</title>
        <authorList>
            <person name="Jeong J.-H."/>
            <person name="Song I."/>
            <person name="Kim S."/>
            <person name="Choi T."/>
            <person name="Kim D."/>
            <person name="Ryu S."/>
            <person name="Kim W."/>
        </authorList>
    </citation>
    <scope>NUCLEOTIDE SEQUENCE [LARGE SCALE GENOMIC DNA]</scope>
    <source>
        <tissue evidence="2">Muscle</tissue>
    </source>
</reference>
<organism evidence="2 3">
    <name type="scientific">Portunus trituberculatus</name>
    <name type="common">Swimming crab</name>
    <name type="synonym">Neptunus trituberculatus</name>
    <dbReference type="NCBI Taxonomy" id="210409"/>
    <lineage>
        <taxon>Eukaryota</taxon>
        <taxon>Metazoa</taxon>
        <taxon>Ecdysozoa</taxon>
        <taxon>Arthropoda</taxon>
        <taxon>Crustacea</taxon>
        <taxon>Multicrustacea</taxon>
        <taxon>Malacostraca</taxon>
        <taxon>Eumalacostraca</taxon>
        <taxon>Eucarida</taxon>
        <taxon>Decapoda</taxon>
        <taxon>Pleocyemata</taxon>
        <taxon>Brachyura</taxon>
        <taxon>Eubrachyura</taxon>
        <taxon>Portunoidea</taxon>
        <taxon>Portunidae</taxon>
        <taxon>Portuninae</taxon>
        <taxon>Portunus</taxon>
    </lineage>
</organism>
<feature type="region of interest" description="Disordered" evidence="1">
    <location>
        <begin position="1"/>
        <end position="33"/>
    </location>
</feature>
<comment type="caution">
    <text evidence="2">The sequence shown here is derived from an EMBL/GenBank/DDBJ whole genome shotgun (WGS) entry which is preliminary data.</text>
</comment>
<keyword evidence="3" id="KW-1185">Reference proteome</keyword>
<dbReference type="Proteomes" id="UP000324222">
    <property type="component" value="Unassembled WGS sequence"/>
</dbReference>